<evidence type="ECO:0000313" key="1">
    <source>
        <dbReference type="EMBL" id="KAJ4482343.1"/>
    </source>
</evidence>
<sequence>MSQELQEQAICRDFGEIEDVNHILTKCQTPGQELIWKLAGELWGKKTESGIPWRNPTIGDILGCRLARIKEQTTKKLLLGEARLRKLIIAHSAYLIWTLRCERVISNNGRPFPENEIRNRWLKAINNRRELDRRMTHQRYEVKTLSKRLVLQTWKGVLADEGELPKDWMDERISGVLVGMAGSSRDEGCVG</sequence>
<dbReference type="OrthoDB" id="2976650at2759"/>
<gene>
    <name evidence="1" type="ORF">J3R30DRAFT_3458588</name>
</gene>
<protein>
    <submittedName>
        <fullName evidence="1">Uncharacterized protein</fullName>
    </submittedName>
</protein>
<dbReference type="AlphaFoldDB" id="A0A9W9AGT0"/>
<organism evidence="1 2">
    <name type="scientific">Lentinula aciculospora</name>
    <dbReference type="NCBI Taxonomy" id="153920"/>
    <lineage>
        <taxon>Eukaryota</taxon>
        <taxon>Fungi</taxon>
        <taxon>Dikarya</taxon>
        <taxon>Basidiomycota</taxon>
        <taxon>Agaricomycotina</taxon>
        <taxon>Agaricomycetes</taxon>
        <taxon>Agaricomycetidae</taxon>
        <taxon>Agaricales</taxon>
        <taxon>Marasmiineae</taxon>
        <taxon>Omphalotaceae</taxon>
        <taxon>Lentinula</taxon>
    </lineage>
</organism>
<comment type="caution">
    <text evidence="1">The sequence shown here is derived from an EMBL/GenBank/DDBJ whole genome shotgun (WGS) entry which is preliminary data.</text>
</comment>
<dbReference type="EMBL" id="JAOTPV010000005">
    <property type="protein sequence ID" value="KAJ4482343.1"/>
    <property type="molecule type" value="Genomic_DNA"/>
</dbReference>
<evidence type="ECO:0000313" key="2">
    <source>
        <dbReference type="Proteomes" id="UP001150266"/>
    </source>
</evidence>
<dbReference type="Proteomes" id="UP001150266">
    <property type="component" value="Unassembled WGS sequence"/>
</dbReference>
<accession>A0A9W9AGT0</accession>
<keyword evidence="2" id="KW-1185">Reference proteome</keyword>
<name>A0A9W9AGT0_9AGAR</name>
<reference evidence="1" key="1">
    <citation type="submission" date="2022-08" db="EMBL/GenBank/DDBJ databases">
        <title>A Global Phylogenomic Analysis of the Shiitake Genus Lentinula.</title>
        <authorList>
            <consortium name="DOE Joint Genome Institute"/>
            <person name="Sierra-Patev S."/>
            <person name="Min B."/>
            <person name="Naranjo-Ortiz M."/>
            <person name="Looney B."/>
            <person name="Konkel Z."/>
            <person name="Slot J.C."/>
            <person name="Sakamoto Y."/>
            <person name="Steenwyk J.L."/>
            <person name="Rokas A."/>
            <person name="Carro J."/>
            <person name="Camarero S."/>
            <person name="Ferreira P."/>
            <person name="Molpeceres G."/>
            <person name="Ruiz-Duenas F.J."/>
            <person name="Serrano A."/>
            <person name="Henrissat B."/>
            <person name="Drula E."/>
            <person name="Hughes K.W."/>
            <person name="Mata J.L."/>
            <person name="Ishikawa N.K."/>
            <person name="Vargas-Isla R."/>
            <person name="Ushijima S."/>
            <person name="Smith C.A."/>
            <person name="Ahrendt S."/>
            <person name="Andreopoulos W."/>
            <person name="He G."/>
            <person name="Labutti K."/>
            <person name="Lipzen A."/>
            <person name="Ng V."/>
            <person name="Riley R."/>
            <person name="Sandor L."/>
            <person name="Barry K."/>
            <person name="Martinez A.T."/>
            <person name="Xiao Y."/>
            <person name="Gibbons J.G."/>
            <person name="Terashima K."/>
            <person name="Grigoriev I.V."/>
            <person name="Hibbett D.S."/>
        </authorList>
    </citation>
    <scope>NUCLEOTIDE SEQUENCE</scope>
    <source>
        <strain evidence="1">JLM2183</strain>
    </source>
</reference>
<proteinExistence type="predicted"/>